<keyword evidence="1 2" id="KW-0732">Signal</keyword>
<dbReference type="CDD" id="cd13530">
    <property type="entry name" value="PBP2_peptides_like"/>
    <property type="match status" value="1"/>
</dbReference>
<evidence type="ECO:0000256" key="2">
    <source>
        <dbReference type="SAM" id="SignalP"/>
    </source>
</evidence>
<dbReference type="AlphaFoldDB" id="A0A1N7Q3A0"/>
<gene>
    <name evidence="4" type="ORF">SAMN05421779_11011</name>
</gene>
<organism evidence="4 5">
    <name type="scientific">Insolitispirillum peregrinum</name>
    <dbReference type="NCBI Taxonomy" id="80876"/>
    <lineage>
        <taxon>Bacteria</taxon>
        <taxon>Pseudomonadati</taxon>
        <taxon>Pseudomonadota</taxon>
        <taxon>Alphaproteobacteria</taxon>
        <taxon>Rhodospirillales</taxon>
        <taxon>Novispirillaceae</taxon>
        <taxon>Insolitispirillum</taxon>
    </lineage>
</organism>
<evidence type="ECO:0000259" key="3">
    <source>
        <dbReference type="SMART" id="SM00062"/>
    </source>
</evidence>
<dbReference type="InterPro" id="IPR001638">
    <property type="entry name" value="Solute-binding_3/MltF_N"/>
</dbReference>
<dbReference type="Gene3D" id="3.40.190.10">
    <property type="entry name" value="Periplasmic binding protein-like II"/>
    <property type="match status" value="2"/>
</dbReference>
<evidence type="ECO:0000313" key="5">
    <source>
        <dbReference type="Proteomes" id="UP000185678"/>
    </source>
</evidence>
<evidence type="ECO:0000256" key="1">
    <source>
        <dbReference type="ARBA" id="ARBA00022729"/>
    </source>
</evidence>
<feature type="domain" description="Solute-binding protein family 3/N-terminal" evidence="3">
    <location>
        <begin position="31"/>
        <end position="253"/>
    </location>
</feature>
<dbReference type="PROSITE" id="PS51257">
    <property type="entry name" value="PROKAR_LIPOPROTEIN"/>
    <property type="match status" value="1"/>
</dbReference>
<dbReference type="RefSeq" id="WP_245821543.1">
    <property type="nucleotide sequence ID" value="NZ_FTOA01000010.1"/>
</dbReference>
<dbReference type="PANTHER" id="PTHR35936:SF17">
    <property type="entry name" value="ARGININE-BINDING EXTRACELLULAR PROTEIN ARTP"/>
    <property type="match status" value="1"/>
</dbReference>
<protein>
    <submittedName>
        <fullName evidence="4">Amino acid ABC transporter substrate-binding protein, PAAT family</fullName>
    </submittedName>
</protein>
<proteinExistence type="predicted"/>
<feature type="signal peptide" evidence="2">
    <location>
        <begin position="1"/>
        <end position="28"/>
    </location>
</feature>
<accession>A0A1N7Q3A0</accession>
<dbReference type="SUPFAM" id="SSF53850">
    <property type="entry name" value="Periplasmic binding protein-like II"/>
    <property type="match status" value="1"/>
</dbReference>
<dbReference type="Pfam" id="PF00497">
    <property type="entry name" value="SBP_bac_3"/>
    <property type="match status" value="1"/>
</dbReference>
<dbReference type="STRING" id="80876.SAMN05421779_11011"/>
<sequence>MHMKKKIVSAAFAVLSCCVATWAVPAVAADTLVVGVTTTGVPFTFMDTATQKPSGAMVDLAAAIAEDNGMSVQFEQVAFSALIPSLTSGKINIISAGMLATDKRREVVDFSLPVYTYGEGMFVAATDAKEYLLSDLKGEVVGAQIGTSFAEALKATGTFSEVKLYDSIADIMRDVKLGRIKAGFGDQPIVSYQISKNPDLGIRLVKSYQPLKPGDVSLAVAKDNAALLEKVNASIRKLQETGKLSEILAKYSL</sequence>
<dbReference type="SMART" id="SM00062">
    <property type="entry name" value="PBPb"/>
    <property type="match status" value="1"/>
</dbReference>
<evidence type="ECO:0000313" key="4">
    <source>
        <dbReference type="EMBL" id="SIT17320.1"/>
    </source>
</evidence>
<dbReference type="Proteomes" id="UP000185678">
    <property type="component" value="Unassembled WGS sequence"/>
</dbReference>
<dbReference type="PANTHER" id="PTHR35936">
    <property type="entry name" value="MEMBRANE-BOUND LYTIC MUREIN TRANSGLYCOSYLASE F"/>
    <property type="match status" value="1"/>
</dbReference>
<reference evidence="4 5" key="1">
    <citation type="submission" date="2017-01" db="EMBL/GenBank/DDBJ databases">
        <authorList>
            <person name="Mah S.A."/>
            <person name="Swanson W.J."/>
            <person name="Moy G.W."/>
            <person name="Vacquier V.D."/>
        </authorList>
    </citation>
    <scope>NUCLEOTIDE SEQUENCE [LARGE SCALE GENOMIC DNA]</scope>
    <source>
        <strain evidence="4 5">DSM 11589</strain>
    </source>
</reference>
<name>A0A1N7Q3A0_9PROT</name>
<feature type="chain" id="PRO_5012184912" evidence="2">
    <location>
        <begin position="29"/>
        <end position="253"/>
    </location>
</feature>
<dbReference type="EMBL" id="FTOA01000010">
    <property type="protein sequence ID" value="SIT17320.1"/>
    <property type="molecule type" value="Genomic_DNA"/>
</dbReference>
<keyword evidence="5" id="KW-1185">Reference proteome</keyword>